<dbReference type="SUPFAM" id="SSF48179">
    <property type="entry name" value="6-phosphogluconate dehydrogenase C-terminal domain-like"/>
    <property type="match status" value="1"/>
</dbReference>
<protein>
    <submittedName>
        <fullName evidence="2">DUF2520 domain-containing protein</fullName>
    </submittedName>
</protein>
<evidence type="ECO:0000313" key="2">
    <source>
        <dbReference type="EMBL" id="UWX56274.1"/>
    </source>
</evidence>
<dbReference type="InterPro" id="IPR037108">
    <property type="entry name" value="TM1727-like_C_sf"/>
</dbReference>
<dbReference type="PANTHER" id="PTHR40459">
    <property type="entry name" value="CONSERVED HYPOTHETICAL ALANINE AND LEUCINE RICH PROTEIN"/>
    <property type="match status" value="1"/>
</dbReference>
<accession>A0ABY5YC31</accession>
<dbReference type="InterPro" id="IPR036291">
    <property type="entry name" value="NAD(P)-bd_dom_sf"/>
</dbReference>
<dbReference type="Gene3D" id="1.10.1040.20">
    <property type="entry name" value="ProC-like, C-terminal domain"/>
    <property type="match status" value="1"/>
</dbReference>
<dbReference type="Gene3D" id="3.40.50.720">
    <property type="entry name" value="NAD(P)-binding Rossmann-like Domain"/>
    <property type="match status" value="1"/>
</dbReference>
<evidence type="ECO:0000259" key="1">
    <source>
        <dbReference type="Pfam" id="PF10728"/>
    </source>
</evidence>
<dbReference type="RefSeq" id="WP_260574879.1">
    <property type="nucleotide sequence ID" value="NZ_CP104205.1"/>
</dbReference>
<keyword evidence="3" id="KW-1185">Reference proteome</keyword>
<feature type="domain" description="DUF2520" evidence="1">
    <location>
        <begin position="49"/>
        <end position="172"/>
    </location>
</feature>
<dbReference type="InterPro" id="IPR018931">
    <property type="entry name" value="DUF2520"/>
</dbReference>
<dbReference type="PANTHER" id="PTHR40459:SF1">
    <property type="entry name" value="CONSERVED HYPOTHETICAL ALANINE AND LEUCINE RICH PROTEIN"/>
    <property type="match status" value="1"/>
</dbReference>
<sequence length="177" mass="19922">MSEKINEKGLVVHTSGSVPLNVLSKHARRGVFYPLQTFTAGKILNFKEIPLCLEVNNEKDSQLLLSLAKKLSDNVQIVDSEKRKILHVAAVFVNNFTNYMYSMGNQICEDNNIDFSMLFPLIQETAAKIEIMSPKKAQTGPAKRQDLKTLHGHLQLLKDEKHKAIYTLLSNAIKEEG</sequence>
<evidence type="ECO:0000313" key="3">
    <source>
        <dbReference type="Proteomes" id="UP001059209"/>
    </source>
</evidence>
<proteinExistence type="predicted"/>
<name>A0ABY5YC31_9FLAO</name>
<reference evidence="2" key="1">
    <citation type="submission" date="2022-09" db="EMBL/GenBank/DDBJ databases">
        <title>Maribacter litopenaei sp. nov., isolated from the intestinal tract of the Pacific White Shrimp, Litopenaeus vannamei.</title>
        <authorList>
            <person name="Kim S.Y."/>
            <person name="Hwang C.Y."/>
        </authorList>
    </citation>
    <scope>NUCLEOTIDE SEQUENCE</scope>
    <source>
        <strain evidence="2">HL-LV01</strain>
    </source>
</reference>
<dbReference type="InterPro" id="IPR008927">
    <property type="entry name" value="6-PGluconate_DH-like_C_sf"/>
</dbReference>
<dbReference type="EMBL" id="CP104205">
    <property type="protein sequence ID" value="UWX56274.1"/>
    <property type="molecule type" value="Genomic_DNA"/>
</dbReference>
<organism evidence="2 3">
    <name type="scientific">Maribacter litopenaei</name>
    <dbReference type="NCBI Taxonomy" id="2976127"/>
    <lineage>
        <taxon>Bacteria</taxon>
        <taxon>Pseudomonadati</taxon>
        <taxon>Bacteroidota</taxon>
        <taxon>Flavobacteriia</taxon>
        <taxon>Flavobacteriales</taxon>
        <taxon>Flavobacteriaceae</taxon>
        <taxon>Maribacter</taxon>
    </lineage>
</organism>
<dbReference type="Pfam" id="PF10728">
    <property type="entry name" value="DUF2520"/>
    <property type="match status" value="1"/>
</dbReference>
<dbReference type="SUPFAM" id="SSF51735">
    <property type="entry name" value="NAD(P)-binding Rossmann-fold domains"/>
    <property type="match status" value="1"/>
</dbReference>
<gene>
    <name evidence="2" type="ORF">NYZ99_08620</name>
</gene>
<dbReference type="Proteomes" id="UP001059209">
    <property type="component" value="Chromosome"/>
</dbReference>